<feature type="chain" id="PRO_5031297175" evidence="1">
    <location>
        <begin position="26"/>
        <end position="549"/>
    </location>
</feature>
<dbReference type="KEGG" id="daw:HS1_002123"/>
<keyword evidence="1" id="KW-0732">Signal</keyword>
<reference evidence="2 3" key="1">
    <citation type="submission" date="2015-10" db="EMBL/GenBank/DDBJ databases">
        <title>Candidatus Desulfofervidus auxilii, a hydrogenotrophic sulfate-reducing bacterium involved in the thermophilic anaerobic oxidation of methane.</title>
        <authorList>
            <person name="Krukenberg V."/>
            <person name="Richter M."/>
            <person name="Wegener G."/>
        </authorList>
    </citation>
    <scope>NUCLEOTIDE SEQUENCE [LARGE SCALE GENOMIC DNA]</scope>
    <source>
        <strain evidence="2 3">HS1</strain>
    </source>
</reference>
<keyword evidence="3" id="KW-1185">Reference proteome</keyword>
<dbReference type="SUPFAM" id="SSF88713">
    <property type="entry name" value="Glycoside hydrolase/deacetylase"/>
    <property type="match status" value="1"/>
</dbReference>
<dbReference type="EMBL" id="CP013015">
    <property type="protein sequence ID" value="AMM41909.1"/>
    <property type="molecule type" value="Genomic_DNA"/>
</dbReference>
<proteinExistence type="predicted"/>
<organism evidence="2 3">
    <name type="scientific">Desulfofervidus auxilii</name>
    <dbReference type="NCBI Taxonomy" id="1621989"/>
    <lineage>
        <taxon>Bacteria</taxon>
        <taxon>Pseudomonadati</taxon>
        <taxon>Thermodesulfobacteriota</taxon>
        <taxon>Candidatus Desulfofervidia</taxon>
        <taxon>Candidatus Desulfofervidales</taxon>
        <taxon>Candidatus Desulfofervidaceae</taxon>
        <taxon>Candidatus Desulfofervidus</taxon>
    </lineage>
</organism>
<gene>
    <name evidence="2" type="ORF">HS1_002123</name>
</gene>
<dbReference type="OrthoDB" id="8774234at2"/>
<evidence type="ECO:0000256" key="1">
    <source>
        <dbReference type="SAM" id="SignalP"/>
    </source>
</evidence>
<keyword evidence="2" id="KW-0946">Virion</keyword>
<dbReference type="InterPro" id="IPR011330">
    <property type="entry name" value="Glyco_hydro/deAcase_b/a-brl"/>
</dbReference>
<sequence>MRRYRCIIISLIFLGLLEWGNTAFPQNPICDIKINGSDKPVTLHQSDTLTITIVLDNNQQTDNADWWLAAETPFGLYFFTFEGWTTEWKPGYQGPLFHLDSYEVLNTPLSGLPAGTYTIYFGVDTVMDGNVTWNSLYYKEVVFNIETTQGPIKVLFAVHVEPFLPEFGFDYGARREEMYWLRDLALTHGAKLTVASNGEFMEFVEDFGDQELVQSYLDAGFNWGTHIHPLWREGRHDWILESPDTSEDLVRRIWQDNVNAVNSVIGTENNYGVAPYQCAQPLLAKMMREYGFTIQTALTEPAGIMAWENLGHYPWNPFRPSAETGKFLKEDLKQTQYILIPHYPQLEPNPGPSGPRSLGTNQKNFLMEYIEWLHWQRNGLPTKVWVFGIATHDCYNNPNRDDIETMLEWLDENFIGKTTPTGEIIAEYATATEIAKEFYQWETEHPHESSFSWEEGQPYPYTYSDMPNLLREAEYDTVIDLENTLACYRFTRENASPIYVLWSWVGEQVIDFSSQIPDQVRVYDGKGNEYISASGTLKVTEEPIFVEAN</sequence>
<protein>
    <submittedName>
        <fullName evidence="2">Spore coat protein H</fullName>
    </submittedName>
</protein>
<evidence type="ECO:0000313" key="2">
    <source>
        <dbReference type="EMBL" id="AMM41909.1"/>
    </source>
</evidence>
<dbReference type="Proteomes" id="UP000070560">
    <property type="component" value="Chromosome"/>
</dbReference>
<feature type="signal peptide" evidence="1">
    <location>
        <begin position="1"/>
        <end position="25"/>
    </location>
</feature>
<dbReference type="RefSeq" id="WP_066065149.1">
    <property type="nucleotide sequence ID" value="NZ_CP013015.1"/>
</dbReference>
<dbReference type="AlphaFoldDB" id="A0A7U4THI9"/>
<keyword evidence="2" id="KW-0167">Capsid protein</keyword>
<dbReference type="GO" id="GO:0005975">
    <property type="term" value="P:carbohydrate metabolic process"/>
    <property type="evidence" value="ECO:0007669"/>
    <property type="project" value="InterPro"/>
</dbReference>
<evidence type="ECO:0000313" key="3">
    <source>
        <dbReference type="Proteomes" id="UP000070560"/>
    </source>
</evidence>
<name>A0A7U4THI9_DESA2</name>
<accession>A0A7U4THI9</accession>